<sequence length="102" mass="11652">MLRERPCFNNGGGVSLTRTIDTTLSARAYRSPILPIEALDDSSLFNDLDGARIPQSRRDIGISMKAILRIICFIRRRDSNRLQTRKRHVKLLLRPRTSTATE</sequence>
<gene>
    <name evidence="1" type="ORF">CCMA1212_002490</name>
</gene>
<accession>A0ABY2H9J4</accession>
<dbReference type="GeneID" id="300574322"/>
<dbReference type="Proteomes" id="UP001642720">
    <property type="component" value="Unassembled WGS sequence"/>
</dbReference>
<organism evidence="1 2">
    <name type="scientific">Trichoderma ghanense</name>
    <dbReference type="NCBI Taxonomy" id="65468"/>
    <lineage>
        <taxon>Eukaryota</taxon>
        <taxon>Fungi</taxon>
        <taxon>Dikarya</taxon>
        <taxon>Ascomycota</taxon>
        <taxon>Pezizomycotina</taxon>
        <taxon>Sordariomycetes</taxon>
        <taxon>Hypocreomycetidae</taxon>
        <taxon>Hypocreales</taxon>
        <taxon>Hypocreaceae</taxon>
        <taxon>Trichoderma</taxon>
    </lineage>
</organism>
<keyword evidence="2" id="KW-1185">Reference proteome</keyword>
<proteinExistence type="predicted"/>
<name>A0ABY2H9J4_9HYPO</name>
<reference evidence="1 2" key="1">
    <citation type="submission" date="2018-01" db="EMBL/GenBank/DDBJ databases">
        <title>Genome characterization of the sugarcane-associated fungus Trichoderma ghanense CCMA-1212 and their application in lignocelulose bioconversion.</title>
        <authorList>
            <person name="Steindorff A.S."/>
            <person name="Mendes T.D."/>
            <person name="Vilela E.S.D."/>
            <person name="Rodrigues D.S."/>
            <person name="Formighieri E.F."/>
            <person name="Melo I.S."/>
            <person name="Favaro L.C.L."/>
        </authorList>
    </citation>
    <scope>NUCLEOTIDE SEQUENCE [LARGE SCALE GENOMIC DNA]</scope>
    <source>
        <strain evidence="1 2">CCMA-1212</strain>
    </source>
</reference>
<dbReference type="EMBL" id="PPTA01000003">
    <property type="protein sequence ID" value="TFB04974.1"/>
    <property type="molecule type" value="Genomic_DNA"/>
</dbReference>
<evidence type="ECO:0000313" key="2">
    <source>
        <dbReference type="Proteomes" id="UP001642720"/>
    </source>
</evidence>
<evidence type="ECO:0000313" key="1">
    <source>
        <dbReference type="EMBL" id="TFB04974.1"/>
    </source>
</evidence>
<dbReference type="RefSeq" id="XP_073561175.1">
    <property type="nucleotide sequence ID" value="XM_073699872.1"/>
</dbReference>
<protein>
    <submittedName>
        <fullName evidence="1">Uncharacterized protein</fullName>
    </submittedName>
</protein>
<comment type="caution">
    <text evidence="1">The sequence shown here is derived from an EMBL/GenBank/DDBJ whole genome shotgun (WGS) entry which is preliminary data.</text>
</comment>